<feature type="compositionally biased region" description="Basic and acidic residues" evidence="1">
    <location>
        <begin position="110"/>
        <end position="133"/>
    </location>
</feature>
<protein>
    <recommendedName>
        <fullName evidence="2">J domain-containing protein</fullName>
    </recommendedName>
</protein>
<dbReference type="AlphaFoldDB" id="A0A4S4KP81"/>
<feature type="region of interest" description="Disordered" evidence="1">
    <location>
        <begin position="67"/>
        <end position="169"/>
    </location>
</feature>
<dbReference type="PROSITE" id="PS50076">
    <property type="entry name" value="DNAJ_2"/>
    <property type="match status" value="1"/>
</dbReference>
<dbReference type="CDD" id="cd06257">
    <property type="entry name" value="DnaJ"/>
    <property type="match status" value="1"/>
</dbReference>
<dbReference type="Gene3D" id="1.10.287.110">
    <property type="entry name" value="DnaJ domain"/>
    <property type="match status" value="1"/>
</dbReference>
<dbReference type="GO" id="GO:0051087">
    <property type="term" value="F:protein-folding chaperone binding"/>
    <property type="evidence" value="ECO:0007669"/>
    <property type="project" value="TreeGrafter"/>
</dbReference>
<dbReference type="InterPro" id="IPR001623">
    <property type="entry name" value="DnaJ_domain"/>
</dbReference>
<sequence>MPVADAPRNHYYEVLGVSTDASEETIRAAYKRLALQWHPDRHQDNKEEAQKMFVEIHESYLALSEYVKRQQRHKDRGSGKDIPHPVPPWGSEAPSSTPSECGTDRPSSPHSERRSKTVKPRKDRDSKADEHKFPPSIHASHSSGSSSKSSHSRADEEYVLVPPLQHILT</sequence>
<dbReference type="InterPro" id="IPR036869">
    <property type="entry name" value="J_dom_sf"/>
</dbReference>
<dbReference type="EMBL" id="SGPJ01000052">
    <property type="protein sequence ID" value="THH00379.1"/>
    <property type="molecule type" value="Genomic_DNA"/>
</dbReference>
<name>A0A4S4KP81_9APHY</name>
<reference evidence="3 4" key="1">
    <citation type="submission" date="2019-02" db="EMBL/GenBank/DDBJ databases">
        <title>Genome sequencing of the rare red list fungi Phlebia centrifuga.</title>
        <authorList>
            <person name="Buettner E."/>
            <person name="Kellner H."/>
        </authorList>
    </citation>
    <scope>NUCLEOTIDE SEQUENCE [LARGE SCALE GENOMIC DNA]</scope>
    <source>
        <strain evidence="3 4">DSM 108282</strain>
    </source>
</reference>
<dbReference type="PANTHER" id="PTHR43948">
    <property type="entry name" value="DNAJ HOMOLOG SUBFAMILY B"/>
    <property type="match status" value="1"/>
</dbReference>
<dbReference type="GO" id="GO:0044183">
    <property type="term" value="F:protein folding chaperone"/>
    <property type="evidence" value="ECO:0007669"/>
    <property type="project" value="TreeGrafter"/>
</dbReference>
<accession>A0A4S4KP81</accession>
<dbReference type="GO" id="GO:0005737">
    <property type="term" value="C:cytoplasm"/>
    <property type="evidence" value="ECO:0007669"/>
    <property type="project" value="TreeGrafter"/>
</dbReference>
<dbReference type="GO" id="GO:0051082">
    <property type="term" value="F:unfolded protein binding"/>
    <property type="evidence" value="ECO:0007669"/>
    <property type="project" value="TreeGrafter"/>
</dbReference>
<dbReference type="Proteomes" id="UP000309038">
    <property type="component" value="Unassembled WGS sequence"/>
</dbReference>
<dbReference type="PANTHER" id="PTHR43948:SF10">
    <property type="entry name" value="MRJ, ISOFORM E"/>
    <property type="match status" value="1"/>
</dbReference>
<comment type="caution">
    <text evidence="3">The sequence shown here is derived from an EMBL/GenBank/DDBJ whole genome shotgun (WGS) entry which is preliminary data.</text>
</comment>
<dbReference type="Pfam" id="PF00226">
    <property type="entry name" value="DnaJ"/>
    <property type="match status" value="1"/>
</dbReference>
<evidence type="ECO:0000259" key="2">
    <source>
        <dbReference type="PROSITE" id="PS50076"/>
    </source>
</evidence>
<keyword evidence="4" id="KW-1185">Reference proteome</keyword>
<dbReference type="PRINTS" id="PR00625">
    <property type="entry name" value="JDOMAIN"/>
</dbReference>
<gene>
    <name evidence="3" type="ORF">EW026_g2150</name>
</gene>
<evidence type="ECO:0000256" key="1">
    <source>
        <dbReference type="SAM" id="MobiDB-lite"/>
    </source>
</evidence>
<dbReference type="SMART" id="SM00271">
    <property type="entry name" value="DnaJ"/>
    <property type="match status" value="1"/>
</dbReference>
<feature type="domain" description="J" evidence="2">
    <location>
        <begin position="10"/>
        <end position="77"/>
    </location>
</feature>
<dbReference type="SUPFAM" id="SSF46565">
    <property type="entry name" value="Chaperone J-domain"/>
    <property type="match status" value="1"/>
</dbReference>
<feature type="compositionally biased region" description="Low complexity" evidence="1">
    <location>
        <begin position="136"/>
        <end position="149"/>
    </location>
</feature>
<evidence type="ECO:0000313" key="3">
    <source>
        <dbReference type="EMBL" id="THH00379.1"/>
    </source>
</evidence>
<evidence type="ECO:0000313" key="4">
    <source>
        <dbReference type="Proteomes" id="UP000309038"/>
    </source>
</evidence>
<organism evidence="3 4">
    <name type="scientific">Hermanssonia centrifuga</name>
    <dbReference type="NCBI Taxonomy" id="98765"/>
    <lineage>
        <taxon>Eukaryota</taxon>
        <taxon>Fungi</taxon>
        <taxon>Dikarya</taxon>
        <taxon>Basidiomycota</taxon>
        <taxon>Agaricomycotina</taxon>
        <taxon>Agaricomycetes</taxon>
        <taxon>Polyporales</taxon>
        <taxon>Meruliaceae</taxon>
        <taxon>Hermanssonia</taxon>
    </lineage>
</organism>
<proteinExistence type="predicted"/>
<feature type="compositionally biased region" description="Polar residues" evidence="1">
    <location>
        <begin position="93"/>
        <end position="109"/>
    </location>
</feature>